<name>A0A076LK92_9GAMM</name>
<dbReference type="GeneID" id="51989045"/>
<organism evidence="1 2">
    <name type="scientific">Edwardsiella anguillarum ET080813</name>
    <dbReference type="NCBI Taxonomy" id="667120"/>
    <lineage>
        <taxon>Bacteria</taxon>
        <taxon>Pseudomonadati</taxon>
        <taxon>Pseudomonadota</taxon>
        <taxon>Gammaproteobacteria</taxon>
        <taxon>Enterobacterales</taxon>
        <taxon>Hafniaceae</taxon>
        <taxon>Edwardsiella</taxon>
    </lineage>
</organism>
<dbReference type="HOGENOM" id="CLU_3152252_0_0_6"/>
<dbReference type="Proteomes" id="UP000028681">
    <property type="component" value="Chromosome"/>
</dbReference>
<gene>
    <name evidence="1" type="ORF">ETEE_0549</name>
</gene>
<dbReference type="KEGG" id="ete:ETEE_0549"/>
<sequence length="48" mass="5741">MTDIQKGFWKEWGRLCRLCGKRHTRTYVGTPKFHYGALSKAQQIKWID</sequence>
<evidence type="ECO:0000313" key="1">
    <source>
        <dbReference type="EMBL" id="AIJ07023.1"/>
    </source>
</evidence>
<evidence type="ECO:0000313" key="2">
    <source>
        <dbReference type="Proteomes" id="UP000028681"/>
    </source>
</evidence>
<accession>A0A076LK92</accession>
<proteinExistence type="predicted"/>
<dbReference type="RefSeq" id="WP_167549804.1">
    <property type="nucleotide sequence ID" value="NZ_CP006664.1"/>
</dbReference>
<protein>
    <submittedName>
        <fullName evidence="1">Uncharacterized protein</fullName>
    </submittedName>
</protein>
<reference evidence="1 2" key="1">
    <citation type="journal article" date="2012" name="PLoS ONE">
        <title>Edwardsiella comparative phylogenomics reveal the new intra/inter-species taxonomic relationships, virulence evolution and niche adaptation mechanisms.</title>
        <authorList>
            <person name="Yang M."/>
            <person name="Lv Y."/>
            <person name="Xiao J."/>
            <person name="Wu H."/>
            <person name="Zheng H."/>
            <person name="Liu Q."/>
            <person name="Zhang Y."/>
            <person name="Wang Q."/>
        </authorList>
    </citation>
    <scope>NUCLEOTIDE SEQUENCE [LARGE SCALE GENOMIC DNA]</scope>
    <source>
        <strain evidence="2">080813</strain>
    </source>
</reference>
<dbReference type="EMBL" id="CP006664">
    <property type="protein sequence ID" value="AIJ07023.1"/>
    <property type="molecule type" value="Genomic_DNA"/>
</dbReference>
<dbReference type="AlphaFoldDB" id="A0A076LK92"/>